<dbReference type="PANTHER" id="PTHR11364">
    <property type="entry name" value="THIOSULFATE SULFERTANSFERASE"/>
    <property type="match status" value="1"/>
</dbReference>
<organism evidence="5 6">
    <name type="scientific">Paracandidimonas soli</name>
    <dbReference type="NCBI Taxonomy" id="1917182"/>
    <lineage>
        <taxon>Bacteria</taxon>
        <taxon>Pseudomonadati</taxon>
        <taxon>Pseudomonadota</taxon>
        <taxon>Betaproteobacteria</taxon>
        <taxon>Burkholderiales</taxon>
        <taxon>Alcaligenaceae</taxon>
        <taxon>Paracandidimonas</taxon>
    </lineage>
</organism>
<dbReference type="EMBL" id="SMBX01000002">
    <property type="protein sequence ID" value="TCV01428.1"/>
    <property type="molecule type" value="Genomic_DNA"/>
</dbReference>
<feature type="region of interest" description="Disordered" evidence="3">
    <location>
        <begin position="190"/>
        <end position="218"/>
    </location>
</feature>
<dbReference type="AlphaFoldDB" id="A0A4R3VCS8"/>
<name>A0A4R3VCS8_9BURK</name>
<comment type="caution">
    <text evidence="5">The sequence shown here is derived from an EMBL/GenBank/DDBJ whole genome shotgun (WGS) entry which is preliminary data.</text>
</comment>
<dbReference type="PANTHER" id="PTHR11364:SF27">
    <property type="entry name" value="SULFURTRANSFERASE"/>
    <property type="match status" value="1"/>
</dbReference>
<evidence type="ECO:0000313" key="6">
    <source>
        <dbReference type="Proteomes" id="UP000294692"/>
    </source>
</evidence>
<dbReference type="InterPro" id="IPR001307">
    <property type="entry name" value="Thiosulphate_STrfase_CS"/>
</dbReference>
<dbReference type="InterPro" id="IPR036873">
    <property type="entry name" value="Rhodanese-like_dom_sf"/>
</dbReference>
<sequence length="290" mass="31376">MGHLLIEAHELKKALAAGEGLLVFDVRHDLADHDAGARDYAQGHIPGAIFLDHETELSGQRTGKNGRHPLPDRGDFAVLMRLHGLSPEKQVVAYDSGGGAFAAHLWWLLRWLGHERVRVLDGGWAAWVAAGGKVDTAAPASLVTEAQAIQSAGWSGKPVMQVVTADQVLENIRSEKPAFTVLDARSPERYRGEQEPIDPVAGRIPGALNRPNTANMTPEGRFKSSEALRSEFLEALGDTPPEQVVHQCGSGITASHNLFAMELAGLQGSRLYHGSWSEWCSDPERPVARG</sequence>
<dbReference type="OrthoDB" id="9781034at2"/>
<evidence type="ECO:0000313" key="5">
    <source>
        <dbReference type="EMBL" id="TCV01428.1"/>
    </source>
</evidence>
<feature type="domain" description="Rhodanese" evidence="4">
    <location>
        <begin position="175"/>
        <end position="288"/>
    </location>
</feature>
<dbReference type="PROSITE" id="PS50206">
    <property type="entry name" value="RHODANESE_3"/>
    <property type="match status" value="2"/>
</dbReference>
<proteinExistence type="predicted"/>
<dbReference type="GO" id="GO:0004792">
    <property type="term" value="F:thiosulfate-cyanide sulfurtransferase activity"/>
    <property type="evidence" value="ECO:0007669"/>
    <property type="project" value="InterPro"/>
</dbReference>
<accession>A0A4R3VCS8</accession>
<evidence type="ECO:0000259" key="4">
    <source>
        <dbReference type="PROSITE" id="PS50206"/>
    </source>
</evidence>
<dbReference type="Gene3D" id="3.40.250.10">
    <property type="entry name" value="Rhodanese-like domain"/>
    <property type="match status" value="2"/>
</dbReference>
<dbReference type="CDD" id="cd01448">
    <property type="entry name" value="TST_Repeat_1"/>
    <property type="match status" value="1"/>
</dbReference>
<keyword evidence="6" id="KW-1185">Reference proteome</keyword>
<keyword evidence="1 5" id="KW-0808">Transferase</keyword>
<dbReference type="InterPro" id="IPR045078">
    <property type="entry name" value="TST/MPST-like"/>
</dbReference>
<dbReference type="Proteomes" id="UP000294692">
    <property type="component" value="Unassembled WGS sequence"/>
</dbReference>
<keyword evidence="2" id="KW-0677">Repeat</keyword>
<dbReference type="RefSeq" id="WP_132473947.1">
    <property type="nucleotide sequence ID" value="NZ_JBEBWM010000081.1"/>
</dbReference>
<reference evidence="5 6" key="1">
    <citation type="submission" date="2019-03" db="EMBL/GenBank/DDBJ databases">
        <title>Genomic Encyclopedia of Type Strains, Phase IV (KMG-IV): sequencing the most valuable type-strain genomes for metagenomic binning, comparative biology and taxonomic classification.</title>
        <authorList>
            <person name="Goeker M."/>
        </authorList>
    </citation>
    <scope>NUCLEOTIDE SEQUENCE [LARGE SCALE GENOMIC DNA]</scope>
    <source>
        <strain evidence="5 6">DSM 100048</strain>
    </source>
</reference>
<evidence type="ECO:0000256" key="2">
    <source>
        <dbReference type="ARBA" id="ARBA00022737"/>
    </source>
</evidence>
<dbReference type="PROSITE" id="PS00380">
    <property type="entry name" value="RHODANESE_1"/>
    <property type="match status" value="1"/>
</dbReference>
<evidence type="ECO:0000256" key="3">
    <source>
        <dbReference type="SAM" id="MobiDB-lite"/>
    </source>
</evidence>
<evidence type="ECO:0000256" key="1">
    <source>
        <dbReference type="ARBA" id="ARBA00022679"/>
    </source>
</evidence>
<dbReference type="SMART" id="SM00450">
    <property type="entry name" value="RHOD"/>
    <property type="match status" value="2"/>
</dbReference>
<dbReference type="InterPro" id="IPR001763">
    <property type="entry name" value="Rhodanese-like_dom"/>
</dbReference>
<dbReference type="CDD" id="cd01449">
    <property type="entry name" value="TST_Repeat_2"/>
    <property type="match status" value="1"/>
</dbReference>
<gene>
    <name evidence="5" type="ORF">EV686_102140</name>
</gene>
<keyword evidence="5" id="KW-0670">Pyruvate</keyword>
<dbReference type="Pfam" id="PF00581">
    <property type="entry name" value="Rhodanese"/>
    <property type="match status" value="2"/>
</dbReference>
<dbReference type="SUPFAM" id="SSF52821">
    <property type="entry name" value="Rhodanese/Cell cycle control phosphatase"/>
    <property type="match status" value="2"/>
</dbReference>
<protein>
    <submittedName>
        <fullName evidence="5">Thiosulfate/3-mercaptopyruvate sulfurtransferase</fullName>
    </submittedName>
</protein>
<feature type="domain" description="Rhodanese" evidence="4">
    <location>
        <begin position="17"/>
        <end position="136"/>
    </location>
</feature>